<feature type="region of interest" description="Disordered" evidence="6">
    <location>
        <begin position="382"/>
        <end position="470"/>
    </location>
</feature>
<comment type="caution">
    <text evidence="7">The sequence shown here is derived from an EMBL/GenBank/DDBJ whole genome shotgun (WGS) entry which is preliminary data.</text>
</comment>
<proteinExistence type="inferred from homology"/>
<reference evidence="7 8" key="1">
    <citation type="journal article" date="2019" name="Genome Biol. Evol.">
        <title>Whole-Genome Sequencing of the Giant Devil Catfish, Bagarius yarrelli.</title>
        <authorList>
            <person name="Jiang W."/>
            <person name="Lv Y."/>
            <person name="Cheng L."/>
            <person name="Yang K."/>
            <person name="Chao B."/>
            <person name="Wang X."/>
            <person name="Li Y."/>
            <person name="Pan X."/>
            <person name="You X."/>
            <person name="Zhang Y."/>
            <person name="Yang J."/>
            <person name="Li J."/>
            <person name="Zhang X."/>
            <person name="Liu S."/>
            <person name="Sun C."/>
            <person name="Yang J."/>
            <person name="Shi Q."/>
        </authorList>
    </citation>
    <scope>NUCLEOTIDE SEQUENCE [LARGE SCALE GENOMIC DNA]</scope>
    <source>
        <strain evidence="7">JWS20170419001</strain>
        <tissue evidence="7">Muscle</tissue>
    </source>
</reference>
<evidence type="ECO:0000313" key="8">
    <source>
        <dbReference type="Proteomes" id="UP000319801"/>
    </source>
</evidence>
<protein>
    <recommendedName>
        <fullName evidence="4">Synaptosomal-associated protein 47</fullName>
    </recommendedName>
    <alternativeName>
        <fullName evidence="5">Synaptosomal-associated 47 kDa protein</fullName>
    </alternativeName>
</protein>
<evidence type="ECO:0000313" key="7">
    <source>
        <dbReference type="EMBL" id="TTB70976.1"/>
    </source>
</evidence>
<keyword evidence="2" id="KW-0175">Coiled coil</keyword>
<accession>A0A556V9C1</accession>
<evidence type="ECO:0000256" key="1">
    <source>
        <dbReference type="ARBA" id="ARBA00022737"/>
    </source>
</evidence>
<evidence type="ECO:0000256" key="3">
    <source>
        <dbReference type="ARBA" id="ARBA00024354"/>
    </source>
</evidence>
<feature type="compositionally biased region" description="Polar residues" evidence="6">
    <location>
        <begin position="456"/>
        <end position="470"/>
    </location>
</feature>
<dbReference type="Gene3D" id="1.20.5.110">
    <property type="match status" value="1"/>
</dbReference>
<keyword evidence="8" id="KW-1185">Reference proteome</keyword>
<dbReference type="InterPro" id="IPR011993">
    <property type="entry name" value="PH-like_dom_sf"/>
</dbReference>
<dbReference type="FunFam" id="2.30.29.30:FF:000269">
    <property type="entry name" value="Synaptosomal-associated protein 47"/>
    <property type="match status" value="1"/>
</dbReference>
<keyword evidence="1" id="KW-0677">Repeat</keyword>
<evidence type="ECO:0000256" key="4">
    <source>
        <dbReference type="ARBA" id="ARBA00024443"/>
    </source>
</evidence>
<dbReference type="Proteomes" id="UP000319801">
    <property type="component" value="Unassembled WGS sequence"/>
</dbReference>
<organism evidence="7 8">
    <name type="scientific">Bagarius yarrelli</name>
    <name type="common">Goonch</name>
    <name type="synonym">Bagrus yarrelli</name>
    <dbReference type="NCBI Taxonomy" id="175774"/>
    <lineage>
        <taxon>Eukaryota</taxon>
        <taxon>Metazoa</taxon>
        <taxon>Chordata</taxon>
        <taxon>Craniata</taxon>
        <taxon>Vertebrata</taxon>
        <taxon>Euteleostomi</taxon>
        <taxon>Actinopterygii</taxon>
        <taxon>Neopterygii</taxon>
        <taxon>Teleostei</taxon>
        <taxon>Ostariophysi</taxon>
        <taxon>Siluriformes</taxon>
        <taxon>Sisoridae</taxon>
        <taxon>Sisorinae</taxon>
        <taxon>Bagarius</taxon>
    </lineage>
</organism>
<dbReference type="OrthoDB" id="10009801at2759"/>
<dbReference type="Gene3D" id="2.30.29.30">
    <property type="entry name" value="Pleckstrin-homology domain (PH domain)/Phosphotyrosine-binding domain (PTB)"/>
    <property type="match status" value="1"/>
</dbReference>
<dbReference type="AlphaFoldDB" id="A0A556V9C1"/>
<evidence type="ECO:0000256" key="2">
    <source>
        <dbReference type="ARBA" id="ARBA00023054"/>
    </source>
</evidence>
<sequence length="530" mass="58385">MDAPVHSWSCSYYVNSAKRWVSGRLTLTASAVRFSPSSGGEVGAVLLLPLSRVTHINTESSCFIFSAVTLQERDTLKHWFSSLKPSAGAVFHVLQHFWRETLAQHTHSTHTPLSRGQRLISMVSDTQHTLAHTGRALSQQGEQFQHMIHQLDKMESDLGVADKKCQSELSKADNKAPPPEGSARTSKEILSVPVVFYRGGDVNAADVNTGSLALLVSALELHDANSRLVYRFHKQEVDEIRVHGVCDISVRQRHIGKPDVCFRLLSAKMAEALCVLEVQYKKKVEFARDYSGFQDMSSDDITPGSMASCNAEFPAGDLPPVQLHVQQNAVSQEEAQELKQVLEQTPIIRGNLVLGPCKEQWRRTEKILRNVSNEECVSRQMKVRAEGQSSGSELRVRAQGQSSGSEQRVGTQSQSAGHELGLNSSRKTQERKTQHVFNQSIAQGETGDLTAETRGRTSQSRQKSKSVNTLTGYRSGGKAAICYTEAGHEMMVEQQTAGDCSESRRSAWSGGVILCVRMTADCFTVRTASL</sequence>
<dbReference type="SUPFAM" id="SSF58038">
    <property type="entry name" value="SNARE fusion complex"/>
    <property type="match status" value="1"/>
</dbReference>
<comment type="similarity">
    <text evidence="3">Belongs to the SVAP1 family.</text>
</comment>
<feature type="compositionally biased region" description="Polar residues" evidence="6">
    <location>
        <begin position="399"/>
        <end position="426"/>
    </location>
</feature>
<evidence type="ECO:0000256" key="5">
    <source>
        <dbReference type="ARBA" id="ARBA00032027"/>
    </source>
</evidence>
<dbReference type="EMBL" id="VCAZ01000170">
    <property type="protein sequence ID" value="TTB70976.1"/>
    <property type="molecule type" value="Genomic_DNA"/>
</dbReference>
<gene>
    <name evidence="7" type="ORF">Baya_14629</name>
</gene>
<evidence type="ECO:0000256" key="6">
    <source>
        <dbReference type="SAM" id="MobiDB-lite"/>
    </source>
</evidence>
<name>A0A556V9C1_BAGYA</name>